<sequence length="121" mass="13415">MRILDVLNEKSQEALQYGDDYLKSTEKFIKLKVFEQLSLTISLLVKFLIIAGLGFLGLSFFAVSGALALGNVLNSLPLACLIIGASLMFLMILIYVFRKSIDNNVIGKLSNNFFNSENDES</sequence>
<dbReference type="Proteomes" id="UP000600588">
    <property type="component" value="Unassembled WGS sequence"/>
</dbReference>
<evidence type="ECO:0000313" key="3">
    <source>
        <dbReference type="Proteomes" id="UP000600588"/>
    </source>
</evidence>
<accession>A0A8J6Q6K2</accession>
<reference evidence="2 3" key="1">
    <citation type="submission" date="2020-09" db="EMBL/GenBank/DDBJ databases">
        <title>TT11 complete genome.</title>
        <authorList>
            <person name="Wu Z."/>
        </authorList>
    </citation>
    <scope>NUCLEOTIDE SEQUENCE [LARGE SCALE GENOMIC DNA]</scope>
    <source>
        <strain evidence="2 3">TT11</strain>
    </source>
</reference>
<keyword evidence="3" id="KW-1185">Reference proteome</keyword>
<evidence type="ECO:0000256" key="1">
    <source>
        <dbReference type="SAM" id="Phobius"/>
    </source>
</evidence>
<keyword evidence="1" id="KW-0472">Membrane</keyword>
<dbReference type="EMBL" id="JACVXB010000001">
    <property type="protein sequence ID" value="MBD0830855.1"/>
    <property type="molecule type" value="Genomic_DNA"/>
</dbReference>
<evidence type="ECO:0008006" key="4">
    <source>
        <dbReference type="Google" id="ProtNLM"/>
    </source>
</evidence>
<name>A0A8J6Q6K2_9FLAO</name>
<evidence type="ECO:0000313" key="2">
    <source>
        <dbReference type="EMBL" id="MBD0830855.1"/>
    </source>
</evidence>
<feature type="transmembrane region" description="Helical" evidence="1">
    <location>
        <begin position="37"/>
        <end position="63"/>
    </location>
</feature>
<dbReference type="AlphaFoldDB" id="A0A8J6Q6K2"/>
<dbReference type="RefSeq" id="WP_188228640.1">
    <property type="nucleotide sequence ID" value="NZ_JACVXB010000001.1"/>
</dbReference>
<gene>
    <name evidence="2" type="ORF">ICJ83_01790</name>
</gene>
<keyword evidence="1" id="KW-1133">Transmembrane helix</keyword>
<proteinExistence type="predicted"/>
<protein>
    <recommendedName>
        <fullName evidence="4">Phage holin family protein</fullName>
    </recommendedName>
</protein>
<organism evidence="2 3">
    <name type="scientific">Aestuariibaculum sediminum</name>
    <dbReference type="NCBI Taxonomy" id="2770637"/>
    <lineage>
        <taxon>Bacteria</taxon>
        <taxon>Pseudomonadati</taxon>
        <taxon>Bacteroidota</taxon>
        <taxon>Flavobacteriia</taxon>
        <taxon>Flavobacteriales</taxon>
        <taxon>Flavobacteriaceae</taxon>
    </lineage>
</organism>
<comment type="caution">
    <text evidence="2">The sequence shown here is derived from an EMBL/GenBank/DDBJ whole genome shotgun (WGS) entry which is preliminary data.</text>
</comment>
<keyword evidence="1" id="KW-0812">Transmembrane</keyword>
<feature type="transmembrane region" description="Helical" evidence="1">
    <location>
        <begin position="75"/>
        <end position="97"/>
    </location>
</feature>